<organism evidence="8 9">
    <name type="scientific">Kaistella haifensis DSM 19056</name>
    <dbReference type="NCBI Taxonomy" id="1450526"/>
    <lineage>
        <taxon>Bacteria</taxon>
        <taxon>Pseudomonadati</taxon>
        <taxon>Bacteroidota</taxon>
        <taxon>Flavobacteriia</taxon>
        <taxon>Flavobacteriales</taxon>
        <taxon>Weeksellaceae</taxon>
        <taxon>Chryseobacterium group</taxon>
        <taxon>Kaistella</taxon>
    </lineage>
</organism>
<dbReference type="HAMAP" id="MF_01416">
    <property type="entry name" value="ATP_synth_delta_bact"/>
    <property type="match status" value="1"/>
</dbReference>
<dbReference type="NCBIfam" id="TIGR01145">
    <property type="entry name" value="ATP_synt_delta"/>
    <property type="match status" value="1"/>
</dbReference>
<dbReference type="PRINTS" id="PR00125">
    <property type="entry name" value="ATPASEDELTA"/>
</dbReference>
<reference evidence="8 9" key="2">
    <citation type="submission" date="2017-05" db="EMBL/GenBank/DDBJ databases">
        <title>Genome of Chryseobacterium haifense.</title>
        <authorList>
            <person name="Newman J.D."/>
        </authorList>
    </citation>
    <scope>NUCLEOTIDE SEQUENCE [LARGE SCALE GENOMIC DNA]</scope>
    <source>
        <strain evidence="8 9">DSM 19056</strain>
    </source>
</reference>
<sequence length="179" mass="20138">MLTSKVAKRYAQGLLNFTQETAQTDAVFGEMGDIVKTIKKSKELQNFFDSPIIDSKKKANIALEVFKNFSPVTKSFLQLIIKQGRESQLQNIAQEFINKVEDMKGVQRITLTSAAQLSDENISNILKSSDLVNHNQTFDVKSIINPNLLGGYILRVGDQQIDQSVKSKLSKLKKEFQLN</sequence>
<keyword evidence="7" id="KW-1003">Cell membrane</keyword>
<accession>A0A246BA77</accession>
<keyword evidence="6 7" id="KW-0066">ATP synthesis</keyword>
<comment type="subcellular location">
    <subcellularLocation>
        <location evidence="7">Cell membrane</location>
        <topology evidence="7">Peripheral membrane protein</topology>
    </subcellularLocation>
    <subcellularLocation>
        <location evidence="1">Membrane</location>
    </subcellularLocation>
</comment>
<evidence type="ECO:0000256" key="2">
    <source>
        <dbReference type="ARBA" id="ARBA00022448"/>
    </source>
</evidence>
<dbReference type="Pfam" id="PF00213">
    <property type="entry name" value="OSCP"/>
    <property type="match status" value="1"/>
</dbReference>
<evidence type="ECO:0000256" key="7">
    <source>
        <dbReference type="HAMAP-Rule" id="MF_01416"/>
    </source>
</evidence>
<dbReference type="RefSeq" id="WP_088263779.1">
    <property type="nucleotide sequence ID" value="NZ_JASZ02000008.1"/>
</dbReference>
<comment type="similarity">
    <text evidence="7">Belongs to the ATPase delta chain family.</text>
</comment>
<dbReference type="GO" id="GO:0045259">
    <property type="term" value="C:proton-transporting ATP synthase complex"/>
    <property type="evidence" value="ECO:0007669"/>
    <property type="project" value="UniProtKB-KW"/>
</dbReference>
<dbReference type="PANTHER" id="PTHR11910">
    <property type="entry name" value="ATP SYNTHASE DELTA CHAIN"/>
    <property type="match status" value="1"/>
</dbReference>
<reference evidence="8 9" key="1">
    <citation type="submission" date="2014-01" db="EMBL/GenBank/DDBJ databases">
        <authorList>
            <consortium name="Genome Consortium for Active Teaching"/>
            <person name="Sontag T.C."/>
            <person name="Newman J.D."/>
        </authorList>
    </citation>
    <scope>NUCLEOTIDE SEQUENCE [LARGE SCALE GENOMIC DNA]</scope>
    <source>
        <strain evidence="8 9">DSM 19056</strain>
    </source>
</reference>
<dbReference type="AlphaFoldDB" id="A0A246BA77"/>
<dbReference type="EMBL" id="JASZ02000008">
    <property type="protein sequence ID" value="OWK98588.1"/>
    <property type="molecule type" value="Genomic_DNA"/>
</dbReference>
<evidence type="ECO:0000256" key="5">
    <source>
        <dbReference type="ARBA" id="ARBA00023136"/>
    </source>
</evidence>
<dbReference type="GO" id="GO:0005886">
    <property type="term" value="C:plasma membrane"/>
    <property type="evidence" value="ECO:0007669"/>
    <property type="project" value="UniProtKB-SubCell"/>
</dbReference>
<dbReference type="Proteomes" id="UP000197587">
    <property type="component" value="Unassembled WGS sequence"/>
</dbReference>
<evidence type="ECO:0000313" key="9">
    <source>
        <dbReference type="Proteomes" id="UP000197587"/>
    </source>
</evidence>
<keyword evidence="5 7" id="KW-0472">Membrane</keyword>
<protein>
    <recommendedName>
        <fullName evidence="7">ATP synthase subunit delta</fullName>
    </recommendedName>
    <alternativeName>
        <fullName evidence="7">ATP synthase F(1) sector subunit delta</fullName>
    </alternativeName>
    <alternativeName>
        <fullName evidence="7">F-type ATPase subunit delta</fullName>
        <shortName evidence="7">F-ATPase subunit delta</shortName>
    </alternativeName>
</protein>
<gene>
    <name evidence="7" type="primary">atpH</name>
    <name evidence="8" type="ORF">AP75_05435</name>
</gene>
<keyword evidence="2 7" id="KW-0813">Transport</keyword>
<dbReference type="SUPFAM" id="SSF47928">
    <property type="entry name" value="N-terminal domain of the delta subunit of the F1F0-ATP synthase"/>
    <property type="match status" value="1"/>
</dbReference>
<keyword evidence="4 7" id="KW-0406">Ion transport</keyword>
<comment type="caution">
    <text evidence="8">The sequence shown here is derived from an EMBL/GenBank/DDBJ whole genome shotgun (WGS) entry which is preliminary data.</text>
</comment>
<keyword evidence="3 7" id="KW-0375">Hydrogen ion transport</keyword>
<comment type="function">
    <text evidence="7">This protein is part of the stalk that links CF(0) to CF(1). It either transmits conformational changes from CF(0) to CF(1) or is implicated in proton conduction.</text>
</comment>
<dbReference type="Gene3D" id="1.10.520.20">
    <property type="entry name" value="N-terminal domain of the delta subunit of the F1F0-ATP synthase"/>
    <property type="match status" value="1"/>
</dbReference>
<proteinExistence type="inferred from homology"/>
<evidence type="ECO:0000313" key="8">
    <source>
        <dbReference type="EMBL" id="OWK98588.1"/>
    </source>
</evidence>
<keyword evidence="9" id="KW-1185">Reference proteome</keyword>
<comment type="function">
    <text evidence="7">F(1)F(0) ATP synthase produces ATP from ADP in the presence of a proton or sodium gradient. F-type ATPases consist of two structural domains, F(1) containing the extramembraneous catalytic core and F(0) containing the membrane proton channel, linked together by a central stalk and a peripheral stalk. During catalysis, ATP synthesis in the catalytic domain of F(1) is coupled via a rotary mechanism of the central stalk subunits to proton translocation.</text>
</comment>
<evidence type="ECO:0000256" key="4">
    <source>
        <dbReference type="ARBA" id="ARBA00023065"/>
    </source>
</evidence>
<evidence type="ECO:0000256" key="1">
    <source>
        <dbReference type="ARBA" id="ARBA00004370"/>
    </source>
</evidence>
<evidence type="ECO:0000256" key="3">
    <source>
        <dbReference type="ARBA" id="ARBA00022781"/>
    </source>
</evidence>
<evidence type="ECO:0000256" key="6">
    <source>
        <dbReference type="ARBA" id="ARBA00023310"/>
    </source>
</evidence>
<dbReference type="GO" id="GO:0046933">
    <property type="term" value="F:proton-transporting ATP synthase activity, rotational mechanism"/>
    <property type="evidence" value="ECO:0007669"/>
    <property type="project" value="UniProtKB-UniRule"/>
</dbReference>
<keyword evidence="7" id="KW-0139">CF(1)</keyword>
<dbReference type="InterPro" id="IPR000711">
    <property type="entry name" value="ATPase_OSCP/dsu"/>
</dbReference>
<name>A0A246BA77_9FLAO</name>
<dbReference type="InterPro" id="IPR026015">
    <property type="entry name" value="ATP_synth_OSCP/delta_N_sf"/>
</dbReference>